<dbReference type="SUPFAM" id="SSF52540">
    <property type="entry name" value="P-loop containing nucleoside triphosphate hydrolases"/>
    <property type="match status" value="1"/>
</dbReference>
<dbReference type="InterPro" id="IPR007560">
    <property type="entry name" value="Restrct_endonuc_IV_Mrr"/>
</dbReference>
<dbReference type="GO" id="GO:0016787">
    <property type="term" value="F:hydrolase activity"/>
    <property type="evidence" value="ECO:0007669"/>
    <property type="project" value="UniProtKB-KW"/>
</dbReference>
<evidence type="ECO:0000259" key="2">
    <source>
        <dbReference type="Pfam" id="PF20720"/>
    </source>
</evidence>
<dbReference type="EC" id="3.1.21.-" evidence="3"/>
<dbReference type="Gene3D" id="3.40.50.300">
    <property type="entry name" value="P-loop containing nucleotide triphosphate hydrolases"/>
    <property type="match status" value="1"/>
</dbReference>
<name>A0ABW5WP69_9FLAO</name>
<organism evidence="3 4">
    <name type="scientific">Lacinutrix iliipiscaria</name>
    <dbReference type="NCBI Taxonomy" id="1230532"/>
    <lineage>
        <taxon>Bacteria</taxon>
        <taxon>Pseudomonadati</taxon>
        <taxon>Bacteroidota</taxon>
        <taxon>Flavobacteriia</taxon>
        <taxon>Flavobacteriales</taxon>
        <taxon>Flavobacteriaceae</taxon>
        <taxon>Lacinutrix</taxon>
    </lineage>
</organism>
<comment type="caution">
    <text evidence="3">The sequence shown here is derived from an EMBL/GenBank/DDBJ whole genome shotgun (WGS) entry which is preliminary data.</text>
</comment>
<evidence type="ECO:0000313" key="4">
    <source>
        <dbReference type="Proteomes" id="UP001597533"/>
    </source>
</evidence>
<keyword evidence="4" id="KW-1185">Reference proteome</keyword>
<dbReference type="Pfam" id="PF04471">
    <property type="entry name" value="Mrr_cat"/>
    <property type="match status" value="1"/>
</dbReference>
<dbReference type="InterPro" id="IPR049050">
    <property type="entry name" value="nSTAND3"/>
</dbReference>
<dbReference type="InterPro" id="IPR027417">
    <property type="entry name" value="P-loop_NTPase"/>
</dbReference>
<evidence type="ECO:0000313" key="3">
    <source>
        <dbReference type="EMBL" id="MFD2824538.1"/>
    </source>
</evidence>
<keyword evidence="3" id="KW-0378">Hydrolase</keyword>
<reference evidence="4" key="1">
    <citation type="journal article" date="2019" name="Int. J. Syst. Evol. Microbiol.">
        <title>The Global Catalogue of Microorganisms (GCM) 10K type strain sequencing project: providing services to taxonomists for standard genome sequencing and annotation.</title>
        <authorList>
            <consortium name="The Broad Institute Genomics Platform"/>
            <consortium name="The Broad Institute Genome Sequencing Center for Infectious Disease"/>
            <person name="Wu L."/>
            <person name="Ma J."/>
        </authorList>
    </citation>
    <scope>NUCLEOTIDE SEQUENCE [LARGE SCALE GENOMIC DNA]</scope>
    <source>
        <strain evidence="4">KCTC 32141</strain>
    </source>
</reference>
<protein>
    <submittedName>
        <fullName evidence="3">Restriction endonuclease</fullName>
        <ecNumber evidence="3">3.1.21.-</ecNumber>
    </submittedName>
</protein>
<dbReference type="RefSeq" id="WP_379899022.1">
    <property type="nucleotide sequence ID" value="NZ_JBHUOV010000014.1"/>
</dbReference>
<keyword evidence="3" id="KW-0255">Endonuclease</keyword>
<dbReference type="GO" id="GO:0004519">
    <property type="term" value="F:endonuclease activity"/>
    <property type="evidence" value="ECO:0007669"/>
    <property type="project" value="UniProtKB-KW"/>
</dbReference>
<gene>
    <name evidence="3" type="ORF">ACFS5M_12720</name>
</gene>
<feature type="domain" description="Novel STAND NTPase 3" evidence="2">
    <location>
        <begin position="175"/>
        <end position="336"/>
    </location>
</feature>
<dbReference type="Proteomes" id="UP001597533">
    <property type="component" value="Unassembled WGS sequence"/>
</dbReference>
<sequence length="794" mass="93931">MSNYNFKTLNDKEFEILIRDLLSAEMQIEFQNFKSGKDKGIDLRYSTTIDNKIIVQVKHYANSEFAQLKFQLKNSELSKIKKLKPKRYIVATSLELNPSESQEIKEILYPYVKSINDIYWNQRINTMLSKFKDIERNHFKLWFSSSSILTNILNHSSYLKSTYLATELENKISHYVKTEFHDKATAILKTQKILLVTGAPGVGKTTLAQMIILDFINNGYEHLVIEDKISEAENLLSPDENKKQIIYFDDFLGSNIYEILNPRNKENSLIRFISRVRANPNKYLILTTRTTILNQALSAYEKLRYNKLHEESNFEIYLNEYSLLQKAKILYNHIYFGNLDEKYRDYIFQDKSYFKIIEHDSYNPRLIEFFTNKVHLNNVSPENYLNFIMTNLDNPEEIWRSSYENQMDDKERFLLISLFTLRGESSKSILEQAYNARVENEVENFGYKIKHNSFNESLRNLEGSYLKTSYDGKQKTTIISFINPSISDFLINYLKVSNIEKIRLIQGIVFIDQIINIFHPNREDYLNFNKDEGRKYYKSLLKNEEKLREFEDSKRFDLKYLNTLLILFRGVVEKKVIIRLFKNLRLEDIHYSNIDDFLNVFERISYISELNHIILDNWNSIILDLYNSAGDEYRYNRIVDLFDDYSQSYEDFINENNAEVSEILIDYLSETIEQIIVDNITEYEYSPNTEYVQVGHEEYYEETTGFTLDDDIDYIIMDELDIFKDMGFLSKGPYISSSDLRIDSSDLASRLEESYLEYQISSADNYYDDRPRGTNSSTSDSYSDIDRINDLFSD</sequence>
<accession>A0ABW5WP69</accession>
<proteinExistence type="predicted"/>
<evidence type="ECO:0000259" key="1">
    <source>
        <dbReference type="Pfam" id="PF04471"/>
    </source>
</evidence>
<feature type="domain" description="Restriction endonuclease type IV Mrr" evidence="1">
    <location>
        <begin position="8"/>
        <end position="63"/>
    </location>
</feature>
<dbReference type="Pfam" id="PF20720">
    <property type="entry name" value="nSTAND3"/>
    <property type="match status" value="1"/>
</dbReference>
<keyword evidence="3" id="KW-0540">Nuclease</keyword>
<dbReference type="EMBL" id="JBHUOV010000014">
    <property type="protein sequence ID" value="MFD2824538.1"/>
    <property type="molecule type" value="Genomic_DNA"/>
</dbReference>